<accession>A0A7X0P9E6</accession>
<gene>
    <name evidence="7" type="ORF">HNP48_000130</name>
</gene>
<dbReference type="Proteomes" id="UP000575083">
    <property type="component" value="Unassembled WGS sequence"/>
</dbReference>
<evidence type="ECO:0000256" key="5">
    <source>
        <dbReference type="SAM" id="MobiDB-lite"/>
    </source>
</evidence>
<dbReference type="GO" id="GO:0009295">
    <property type="term" value="C:nucleoid"/>
    <property type="evidence" value="ECO:0007669"/>
    <property type="project" value="UniProtKB-SubCell"/>
</dbReference>
<keyword evidence="4 7" id="KW-0238">DNA-binding</keyword>
<name>A0A7X0P9E6_9BURK</name>
<evidence type="ECO:0000256" key="4">
    <source>
        <dbReference type="ARBA" id="ARBA00023125"/>
    </source>
</evidence>
<dbReference type="PANTHER" id="PTHR38097">
    <property type="match status" value="1"/>
</dbReference>
<proteinExistence type="inferred from homology"/>
<evidence type="ECO:0000256" key="3">
    <source>
        <dbReference type="ARBA" id="ARBA00022490"/>
    </source>
</evidence>
<comment type="similarity">
    <text evidence="2">Belongs to the histone-like protein H-NS family.</text>
</comment>
<comment type="subcellular location">
    <subcellularLocation>
        <location evidence="1">Cytoplasm</location>
        <location evidence="1">Nucleoid</location>
    </subcellularLocation>
</comment>
<dbReference type="GO" id="GO:0003677">
    <property type="term" value="F:DNA binding"/>
    <property type="evidence" value="ECO:0007669"/>
    <property type="project" value="UniProtKB-KW"/>
</dbReference>
<dbReference type="Pfam" id="PF00816">
    <property type="entry name" value="Histone_HNS"/>
    <property type="match status" value="1"/>
</dbReference>
<dbReference type="InterPro" id="IPR027444">
    <property type="entry name" value="H-NS_C_dom"/>
</dbReference>
<dbReference type="EMBL" id="JACHLK010000001">
    <property type="protein sequence ID" value="MBB6557466.1"/>
    <property type="molecule type" value="Genomic_DNA"/>
</dbReference>
<keyword evidence="8" id="KW-1185">Reference proteome</keyword>
<dbReference type="PANTHER" id="PTHR38097:SF2">
    <property type="entry name" value="DNA-BINDING PROTEIN STPA"/>
    <property type="match status" value="1"/>
</dbReference>
<feature type="region of interest" description="Disordered" evidence="5">
    <location>
        <begin position="110"/>
        <end position="130"/>
    </location>
</feature>
<protein>
    <submittedName>
        <fullName evidence="7">DNA-binding protein H-NS</fullName>
    </submittedName>
</protein>
<comment type="caution">
    <text evidence="7">The sequence shown here is derived from an EMBL/GenBank/DDBJ whole genome shotgun (WGS) entry which is preliminary data.</text>
</comment>
<dbReference type="SMART" id="SM00528">
    <property type="entry name" value="HNS"/>
    <property type="match status" value="1"/>
</dbReference>
<evidence type="ECO:0000256" key="1">
    <source>
        <dbReference type="ARBA" id="ARBA00004453"/>
    </source>
</evidence>
<evidence type="ECO:0000256" key="2">
    <source>
        <dbReference type="ARBA" id="ARBA00010610"/>
    </source>
</evidence>
<keyword evidence="3" id="KW-0963">Cytoplasm</keyword>
<dbReference type="AlphaFoldDB" id="A0A7X0P9E6"/>
<evidence type="ECO:0000313" key="7">
    <source>
        <dbReference type="EMBL" id="MBB6557466.1"/>
    </source>
</evidence>
<reference evidence="7 8" key="1">
    <citation type="submission" date="2020-08" db="EMBL/GenBank/DDBJ databases">
        <title>Functional genomics of gut bacteria from endangered species of beetles.</title>
        <authorList>
            <person name="Carlos-Shanley C."/>
        </authorList>
    </citation>
    <scope>NUCLEOTIDE SEQUENCE [LARGE SCALE GENOMIC DNA]</scope>
    <source>
        <strain evidence="7 8">S00198</strain>
    </source>
</reference>
<feature type="domain" description="DNA-binding protein H-NS-like C-terminal" evidence="6">
    <location>
        <begin position="113"/>
        <end position="152"/>
    </location>
</feature>
<dbReference type="Gene3D" id="4.10.430.30">
    <property type="match status" value="1"/>
</dbReference>
<dbReference type="SUPFAM" id="SSF81273">
    <property type="entry name" value="H-NS histone-like proteins"/>
    <property type="match status" value="1"/>
</dbReference>
<evidence type="ECO:0000259" key="6">
    <source>
        <dbReference type="SMART" id="SM00528"/>
    </source>
</evidence>
<evidence type="ECO:0000313" key="8">
    <source>
        <dbReference type="Proteomes" id="UP000575083"/>
    </source>
</evidence>
<organism evidence="7 8">
    <name type="scientific">Acidovorax soli</name>
    <dbReference type="NCBI Taxonomy" id="592050"/>
    <lineage>
        <taxon>Bacteria</taxon>
        <taxon>Pseudomonadati</taxon>
        <taxon>Pseudomonadota</taxon>
        <taxon>Betaproteobacteria</taxon>
        <taxon>Burkholderiales</taxon>
        <taxon>Comamonadaceae</taxon>
        <taxon>Acidovorax</taxon>
    </lineage>
</organism>
<sequence>MQLEISRVLKRSAAKLHNQELREQLFAVDANFAYRTIRDLPPQSATDQLRYFSLKTNMPSYKELLAQKQNLEAQIEAARKSEISEALSAIQGLVKEFGLTASDVFPAGRAKSASKGSTVAPKYRDPSTGATWTGRGKAPLWIANKDRAQFEIK</sequence>